<evidence type="ECO:0000256" key="1">
    <source>
        <dbReference type="SAM" id="MobiDB-lite"/>
    </source>
</evidence>
<protein>
    <submittedName>
        <fullName evidence="3">Uncharacterized protein</fullName>
    </submittedName>
</protein>
<keyword evidence="2" id="KW-0472">Membrane</keyword>
<keyword evidence="4" id="KW-1185">Reference proteome</keyword>
<dbReference type="EMBL" id="JARKIE010000481">
    <property type="protein sequence ID" value="KAJ7633964.1"/>
    <property type="molecule type" value="Genomic_DNA"/>
</dbReference>
<feature type="transmembrane region" description="Helical" evidence="2">
    <location>
        <begin position="237"/>
        <end position="262"/>
    </location>
</feature>
<dbReference type="Proteomes" id="UP001221757">
    <property type="component" value="Unassembled WGS sequence"/>
</dbReference>
<dbReference type="AlphaFoldDB" id="A0AAD7BZK2"/>
<feature type="region of interest" description="Disordered" evidence="1">
    <location>
        <begin position="154"/>
        <end position="179"/>
    </location>
</feature>
<reference evidence="3" key="1">
    <citation type="submission" date="2023-03" db="EMBL/GenBank/DDBJ databases">
        <title>Massive genome expansion in bonnet fungi (Mycena s.s.) driven by repeated elements and novel gene families across ecological guilds.</title>
        <authorList>
            <consortium name="Lawrence Berkeley National Laboratory"/>
            <person name="Harder C.B."/>
            <person name="Miyauchi S."/>
            <person name="Viragh M."/>
            <person name="Kuo A."/>
            <person name="Thoen E."/>
            <person name="Andreopoulos B."/>
            <person name="Lu D."/>
            <person name="Skrede I."/>
            <person name="Drula E."/>
            <person name="Henrissat B."/>
            <person name="Morin E."/>
            <person name="Kohler A."/>
            <person name="Barry K."/>
            <person name="LaButti K."/>
            <person name="Morin E."/>
            <person name="Salamov A."/>
            <person name="Lipzen A."/>
            <person name="Mereny Z."/>
            <person name="Hegedus B."/>
            <person name="Baldrian P."/>
            <person name="Stursova M."/>
            <person name="Weitz H."/>
            <person name="Taylor A."/>
            <person name="Grigoriev I.V."/>
            <person name="Nagy L.G."/>
            <person name="Martin F."/>
            <person name="Kauserud H."/>
        </authorList>
    </citation>
    <scope>NUCLEOTIDE SEQUENCE</scope>
    <source>
        <strain evidence="3">CBHHK067</strain>
    </source>
</reference>
<keyword evidence="2" id="KW-1133">Transmembrane helix</keyword>
<evidence type="ECO:0000313" key="4">
    <source>
        <dbReference type="Proteomes" id="UP001221757"/>
    </source>
</evidence>
<keyword evidence="2" id="KW-0812">Transmembrane</keyword>
<organism evidence="3 4">
    <name type="scientific">Mycena rosella</name>
    <name type="common">Pink bonnet</name>
    <name type="synonym">Agaricus rosellus</name>
    <dbReference type="NCBI Taxonomy" id="1033263"/>
    <lineage>
        <taxon>Eukaryota</taxon>
        <taxon>Fungi</taxon>
        <taxon>Dikarya</taxon>
        <taxon>Basidiomycota</taxon>
        <taxon>Agaricomycotina</taxon>
        <taxon>Agaricomycetes</taxon>
        <taxon>Agaricomycetidae</taxon>
        <taxon>Agaricales</taxon>
        <taxon>Marasmiineae</taxon>
        <taxon>Mycenaceae</taxon>
        <taxon>Mycena</taxon>
    </lineage>
</organism>
<sequence length="391" mass="41626">MEIHVTFVEGLPPHAVPRVSTFLRPSPLPIAQRRRPPPTAAARNVAVEWPFAGRLGAFLRSKSSFYPPPSSRVPSIPCPPTPLLASSSSSRGTDIVSWHVALSVGVSLPRCLTPPPLPPTLSPSLLAAAPPDADALQRPRPWCVSSGGRNVVPLPRGTRSPGFRRAPSDADADERTMRCGAPDPGVRRSLWGCAVSMMRIREACDALMFSWRGGAGPGVPPSIHPSICSFFFCGAPAWALASALIKVILPFYCLTCFSFLLCRARPGACGLKGLPIFDVRRCAARVGVGGVGGGALGRGFWARWPCGAVRTCASLAWCPRFPLSAFSFPPCPRLLTAAVTVSEGSPSPFPARFLLPSEDRGVPRTCPSLSSSLLYVVGGTLLYIAIYTEYE</sequence>
<feature type="transmembrane region" description="Helical" evidence="2">
    <location>
        <begin position="373"/>
        <end position="390"/>
    </location>
</feature>
<comment type="caution">
    <text evidence="3">The sequence shown here is derived from an EMBL/GenBank/DDBJ whole genome shotgun (WGS) entry which is preliminary data.</text>
</comment>
<gene>
    <name evidence="3" type="ORF">B0H17DRAFT_1217405</name>
</gene>
<evidence type="ECO:0000256" key="2">
    <source>
        <dbReference type="SAM" id="Phobius"/>
    </source>
</evidence>
<name>A0AAD7BZK2_MYCRO</name>
<evidence type="ECO:0000313" key="3">
    <source>
        <dbReference type="EMBL" id="KAJ7633964.1"/>
    </source>
</evidence>
<accession>A0AAD7BZK2</accession>
<proteinExistence type="predicted"/>